<sequence length="368" mass="39799">MDEVSPAVGRVQLSNVSKRYPGTADAPPAVDGFSLDIHPGEFVSLLGPSGCGKTTTLRMIAGFETLSDGRITLDGADLGSLPPNRRPMSMVFQSYALFPHLSVRDNIAYGLKLKKLSKAEINREVDSVVETMGLQSLDRRAPHQLSGGQQQRVALARALVMRPKVLLFDEPLSNLDAKLRGQMRLQIRKLQQQLGITSIFVTHDQEEAMTMSDRIVVMSGGKVHQVDSPENVYRRPETRFVADFIGTANFIDVHVHDVVDGRADVRVLGMAHSVASHPAVSDTSPSVLLARPEGISLRRAPEGAAIGADVGKVVSASFVGNRIDYEVETEAGILLVSDSADHRGANADDLVQVVVDAERAWLLPDEAA</sequence>
<evidence type="ECO:0000256" key="6">
    <source>
        <dbReference type="ARBA" id="ARBA00023136"/>
    </source>
</evidence>
<dbReference type="NCBIfam" id="TIGR01187">
    <property type="entry name" value="potA"/>
    <property type="match status" value="1"/>
</dbReference>
<dbReference type="PANTHER" id="PTHR42781:SF4">
    <property type="entry name" value="SPERMIDINE_PUTRESCINE IMPORT ATP-BINDING PROTEIN POTA"/>
    <property type="match status" value="1"/>
</dbReference>
<dbReference type="EC" id="7.6.2.11" evidence="7"/>
<comment type="function">
    <text evidence="7">Part of the ABC transporter complex PotABCD involved in spermidine/putrescine import. Responsible for energy coupling to the transport system.</text>
</comment>
<dbReference type="InterPro" id="IPR013611">
    <property type="entry name" value="Transp-assoc_OB_typ2"/>
</dbReference>
<dbReference type="GO" id="GO:0016887">
    <property type="term" value="F:ATP hydrolysis activity"/>
    <property type="evidence" value="ECO:0007669"/>
    <property type="project" value="InterPro"/>
</dbReference>
<dbReference type="GO" id="GO:0005524">
    <property type="term" value="F:ATP binding"/>
    <property type="evidence" value="ECO:0007669"/>
    <property type="project" value="UniProtKB-KW"/>
</dbReference>
<dbReference type="Gene3D" id="2.40.50.100">
    <property type="match status" value="1"/>
</dbReference>
<dbReference type="KEGG" id="tes:BW730_14385"/>
<dbReference type="Gene3D" id="3.40.50.300">
    <property type="entry name" value="P-loop containing nucleotide triphosphate hydrolases"/>
    <property type="match status" value="1"/>
</dbReference>
<dbReference type="InterPro" id="IPR003593">
    <property type="entry name" value="AAA+_ATPase"/>
</dbReference>
<dbReference type="InterPro" id="IPR008995">
    <property type="entry name" value="Mo/tungstate-bd_C_term_dom"/>
</dbReference>
<dbReference type="InterPro" id="IPR003439">
    <property type="entry name" value="ABC_transporter-like_ATP-bd"/>
</dbReference>
<evidence type="ECO:0000259" key="8">
    <source>
        <dbReference type="PROSITE" id="PS50893"/>
    </source>
</evidence>
<dbReference type="Pfam" id="PF00005">
    <property type="entry name" value="ABC_tran"/>
    <property type="match status" value="1"/>
</dbReference>
<evidence type="ECO:0000256" key="7">
    <source>
        <dbReference type="RuleBase" id="RU364083"/>
    </source>
</evidence>
<dbReference type="SMART" id="SM00382">
    <property type="entry name" value="AAA"/>
    <property type="match status" value="1"/>
</dbReference>
<accession>A0A1Q2CQV9</accession>
<keyword evidence="6 7" id="KW-0472">Membrane</keyword>
<evidence type="ECO:0000256" key="5">
    <source>
        <dbReference type="ARBA" id="ARBA00022967"/>
    </source>
</evidence>
<dbReference type="STRING" id="1332264.BW730_14385"/>
<proteinExistence type="inferred from homology"/>
<dbReference type="EMBL" id="CP019606">
    <property type="protein sequence ID" value="AQP48518.1"/>
    <property type="molecule type" value="Genomic_DNA"/>
</dbReference>
<evidence type="ECO:0000256" key="4">
    <source>
        <dbReference type="ARBA" id="ARBA00022840"/>
    </source>
</evidence>
<dbReference type="InterPro" id="IPR050093">
    <property type="entry name" value="ABC_SmlMolc_Importer"/>
</dbReference>
<evidence type="ECO:0000313" key="9">
    <source>
        <dbReference type="EMBL" id="AQP48518.1"/>
    </source>
</evidence>
<gene>
    <name evidence="7" type="primary">potA</name>
    <name evidence="9" type="ORF">BW730_14385</name>
</gene>
<dbReference type="AlphaFoldDB" id="A0A1Q2CQV9"/>
<protein>
    <recommendedName>
        <fullName evidence="7">Spermidine/putrescine import ATP-binding protein PotA</fullName>
        <ecNumber evidence="7">7.6.2.11</ecNumber>
    </recommendedName>
</protein>
<evidence type="ECO:0000313" key="10">
    <source>
        <dbReference type="Proteomes" id="UP000188145"/>
    </source>
</evidence>
<organism evidence="9 10">
    <name type="scientific">Tessaracoccus aquimaris</name>
    <dbReference type="NCBI Taxonomy" id="1332264"/>
    <lineage>
        <taxon>Bacteria</taxon>
        <taxon>Bacillati</taxon>
        <taxon>Actinomycetota</taxon>
        <taxon>Actinomycetes</taxon>
        <taxon>Propionibacteriales</taxon>
        <taxon>Propionibacteriaceae</taxon>
        <taxon>Tessaracoccus</taxon>
    </lineage>
</organism>
<keyword evidence="5 7" id="KW-1278">Translocase</keyword>
<comment type="subunit">
    <text evidence="7">The complex is composed of two ATP-binding proteins (PotA), two transmembrane proteins (PotB and PotC) and a solute-binding protein (PotD).</text>
</comment>
<dbReference type="FunFam" id="3.40.50.300:FF:000042">
    <property type="entry name" value="Maltose/maltodextrin ABC transporter, ATP-binding protein"/>
    <property type="match status" value="1"/>
</dbReference>
<evidence type="ECO:0000256" key="1">
    <source>
        <dbReference type="ARBA" id="ARBA00022448"/>
    </source>
</evidence>
<comment type="catalytic activity">
    <reaction evidence="7">
        <text>ATP + H2O + polyamine-[polyamine-binding protein]Side 1 = ADP + phosphate + polyamineSide 2 + [polyamine-binding protein]Side 1.</text>
        <dbReference type="EC" id="7.6.2.11"/>
    </reaction>
</comment>
<dbReference type="GO" id="GO:0015417">
    <property type="term" value="F:ABC-type polyamine transporter activity"/>
    <property type="evidence" value="ECO:0007669"/>
    <property type="project" value="UniProtKB-EC"/>
</dbReference>
<dbReference type="Proteomes" id="UP000188145">
    <property type="component" value="Chromosome"/>
</dbReference>
<dbReference type="SUPFAM" id="SSF52540">
    <property type="entry name" value="P-loop containing nucleoside triphosphate hydrolases"/>
    <property type="match status" value="1"/>
</dbReference>
<dbReference type="GO" id="GO:0043190">
    <property type="term" value="C:ATP-binding cassette (ABC) transporter complex"/>
    <property type="evidence" value="ECO:0007669"/>
    <property type="project" value="InterPro"/>
</dbReference>
<dbReference type="PROSITE" id="PS50893">
    <property type="entry name" value="ABC_TRANSPORTER_2"/>
    <property type="match status" value="1"/>
</dbReference>
<name>A0A1Q2CQV9_9ACTN</name>
<dbReference type="PANTHER" id="PTHR42781">
    <property type="entry name" value="SPERMIDINE/PUTRESCINE IMPORT ATP-BINDING PROTEIN POTA"/>
    <property type="match status" value="1"/>
</dbReference>
<comment type="similarity">
    <text evidence="7">Belongs to the ABC transporter superfamily. Spermidine/putrescine importer (TC 3.A.1.11.1) family.</text>
</comment>
<keyword evidence="4 7" id="KW-0067">ATP-binding</keyword>
<dbReference type="InterPro" id="IPR017871">
    <property type="entry name" value="ABC_transporter-like_CS"/>
</dbReference>
<reference evidence="10" key="1">
    <citation type="submission" date="2017-02" db="EMBL/GenBank/DDBJ databases">
        <title>Tessaracoccus aquaemaris sp. nov., isolated from the intestine of a Korean rockfish, Sebastes schlegelii, in a marine aquaculture pond.</title>
        <authorList>
            <person name="Tak E.J."/>
            <person name="Bae J.-W."/>
        </authorList>
    </citation>
    <scope>NUCLEOTIDE SEQUENCE [LARGE SCALE GENOMIC DNA]</scope>
    <source>
        <strain evidence="10">NSG39</strain>
    </source>
</reference>
<evidence type="ECO:0000256" key="2">
    <source>
        <dbReference type="ARBA" id="ARBA00022475"/>
    </source>
</evidence>
<dbReference type="SUPFAM" id="SSF50331">
    <property type="entry name" value="MOP-like"/>
    <property type="match status" value="1"/>
</dbReference>
<keyword evidence="2 7" id="KW-1003">Cell membrane</keyword>
<evidence type="ECO:0000256" key="3">
    <source>
        <dbReference type="ARBA" id="ARBA00022741"/>
    </source>
</evidence>
<keyword evidence="10" id="KW-1185">Reference proteome</keyword>
<dbReference type="PROSITE" id="PS00211">
    <property type="entry name" value="ABC_TRANSPORTER_1"/>
    <property type="match status" value="1"/>
</dbReference>
<keyword evidence="1 7" id="KW-0813">Transport</keyword>
<keyword evidence="3 7" id="KW-0547">Nucleotide-binding</keyword>
<dbReference type="OrthoDB" id="3180400at2"/>
<dbReference type="InterPro" id="IPR027417">
    <property type="entry name" value="P-loop_NTPase"/>
</dbReference>
<dbReference type="Pfam" id="PF08402">
    <property type="entry name" value="TOBE_2"/>
    <property type="match status" value="1"/>
</dbReference>
<feature type="domain" description="ABC transporter" evidence="8">
    <location>
        <begin position="11"/>
        <end position="245"/>
    </location>
</feature>
<dbReference type="InterPro" id="IPR005893">
    <property type="entry name" value="PotA-like"/>
</dbReference>